<proteinExistence type="predicted"/>
<accession>A0A9W9JAE5</accession>
<sequence length="114" mass="12928">MFVSFEFRLKVLATPYSKTTLKNNPSLRGRTPCQSDLGKHLTSRHASRPEAKIGQLLSSRPFERLNQQLNHAGLPFELELDGLRLLALINDKCTIDFLIAQTLIQQDNHEGFPL</sequence>
<reference evidence="1" key="2">
    <citation type="journal article" date="2023" name="IMA Fungus">
        <title>Comparative genomic study of the Penicillium genus elucidates a diverse pangenome and 15 lateral gene transfer events.</title>
        <authorList>
            <person name="Petersen C."/>
            <person name="Sorensen T."/>
            <person name="Nielsen M.R."/>
            <person name="Sondergaard T.E."/>
            <person name="Sorensen J.L."/>
            <person name="Fitzpatrick D.A."/>
            <person name="Frisvad J.C."/>
            <person name="Nielsen K.L."/>
        </authorList>
    </citation>
    <scope>NUCLEOTIDE SEQUENCE</scope>
    <source>
        <strain evidence="1">IBT 20477</strain>
    </source>
</reference>
<name>A0A9W9JAE5_9EURO</name>
<protein>
    <submittedName>
        <fullName evidence="1">Uncharacterized protein</fullName>
    </submittedName>
</protein>
<comment type="caution">
    <text evidence="1">The sequence shown here is derived from an EMBL/GenBank/DDBJ whole genome shotgun (WGS) entry which is preliminary data.</text>
</comment>
<keyword evidence="2" id="KW-1185">Reference proteome</keyword>
<evidence type="ECO:0000313" key="1">
    <source>
        <dbReference type="EMBL" id="KAJ5192261.1"/>
    </source>
</evidence>
<dbReference type="Proteomes" id="UP001150942">
    <property type="component" value="Unassembled WGS sequence"/>
</dbReference>
<dbReference type="OrthoDB" id="536545at2759"/>
<organism evidence="1 2">
    <name type="scientific">Penicillium cf. viridicatum</name>
    <dbReference type="NCBI Taxonomy" id="2972119"/>
    <lineage>
        <taxon>Eukaryota</taxon>
        <taxon>Fungi</taxon>
        <taxon>Dikarya</taxon>
        <taxon>Ascomycota</taxon>
        <taxon>Pezizomycotina</taxon>
        <taxon>Eurotiomycetes</taxon>
        <taxon>Eurotiomycetidae</taxon>
        <taxon>Eurotiales</taxon>
        <taxon>Aspergillaceae</taxon>
        <taxon>Penicillium</taxon>
    </lineage>
</organism>
<gene>
    <name evidence="1" type="ORF">N7449_008403</name>
</gene>
<reference evidence="1" key="1">
    <citation type="submission" date="2022-11" db="EMBL/GenBank/DDBJ databases">
        <authorList>
            <person name="Petersen C."/>
        </authorList>
    </citation>
    <scope>NUCLEOTIDE SEQUENCE</scope>
    <source>
        <strain evidence="1">IBT 20477</strain>
    </source>
</reference>
<dbReference type="EMBL" id="JAPQKQ010000006">
    <property type="protein sequence ID" value="KAJ5192261.1"/>
    <property type="molecule type" value="Genomic_DNA"/>
</dbReference>
<dbReference type="AlphaFoldDB" id="A0A9W9JAE5"/>
<evidence type="ECO:0000313" key="2">
    <source>
        <dbReference type="Proteomes" id="UP001150942"/>
    </source>
</evidence>